<evidence type="ECO:0000313" key="2">
    <source>
        <dbReference type="EMBL" id="USN14191.1"/>
    </source>
</evidence>
<dbReference type="SMART" id="SM00530">
    <property type="entry name" value="HTH_XRE"/>
    <property type="match status" value="1"/>
</dbReference>
<feature type="domain" description="HTH cro/C1-type" evidence="1">
    <location>
        <begin position="46"/>
        <end position="107"/>
    </location>
</feature>
<evidence type="ECO:0000259" key="1">
    <source>
        <dbReference type="PROSITE" id="PS50943"/>
    </source>
</evidence>
<dbReference type="InterPro" id="IPR010982">
    <property type="entry name" value="Lambda_DNA-bd_dom_sf"/>
</dbReference>
<dbReference type="Gene3D" id="1.10.260.40">
    <property type="entry name" value="lambda repressor-like DNA-binding domains"/>
    <property type="match status" value="1"/>
</dbReference>
<name>A0A9E7MNZ4_9CAUD</name>
<gene>
    <name evidence="2" type="ORF">KABACHOK_03580</name>
</gene>
<sequence>MPSTLEATRTTKSAVVKEKGPMHRKGSLKGMIDNPTTMQERMTSRRMELDMSQAEVAAKIRFFNKRQGEWKVLSRSAYCMYETGDVLPDIDKIVTLAEALQCSPEWLAFGTQKEDILAEALQTAPQWLADGIDDLVTLQEVEYFGVRKGFTAARAWPMFADWLQTQFDVPTESLALIRIDDFAENLQPGEMAFVQREATPTPTGATFVYALDGEVRVDHLTRPSANGPYRIFDQDRRSHRDVPAKSLTLLGKVVGKIGV</sequence>
<dbReference type="Proteomes" id="UP001056685">
    <property type="component" value="Segment"/>
</dbReference>
<keyword evidence="2" id="KW-0238">DNA-binding</keyword>
<dbReference type="GO" id="GO:0003677">
    <property type="term" value="F:DNA binding"/>
    <property type="evidence" value="ECO:0007669"/>
    <property type="project" value="UniProtKB-KW"/>
</dbReference>
<organism evidence="2 3">
    <name type="scientific">Brevundimonas phage vB_BpoS-Kabachok</name>
    <dbReference type="NCBI Taxonomy" id="2948600"/>
    <lineage>
        <taxon>Viruses</taxon>
        <taxon>Duplodnaviria</taxon>
        <taxon>Heunggongvirae</taxon>
        <taxon>Uroviricota</taxon>
        <taxon>Caudoviricetes</taxon>
        <taxon>Jeanschmidtviridae</taxon>
        <taxon>Marchewkavirus</taxon>
        <taxon>Marchewkavirus kabachok</taxon>
    </lineage>
</organism>
<keyword evidence="3" id="KW-1185">Reference proteome</keyword>
<proteinExistence type="predicted"/>
<evidence type="ECO:0000313" key="3">
    <source>
        <dbReference type="Proteomes" id="UP001056685"/>
    </source>
</evidence>
<dbReference type="InterPro" id="IPR001387">
    <property type="entry name" value="Cro/C1-type_HTH"/>
</dbReference>
<reference evidence="2" key="1">
    <citation type="submission" date="2022-05" db="EMBL/GenBank/DDBJ databases">
        <authorList>
            <person name="Friedrich I."/>
            <person name="Poehlein A."/>
            <person name="Schneider D."/>
            <person name="Hertel R."/>
            <person name="Daniel R."/>
        </authorList>
    </citation>
    <scope>NUCLEOTIDE SEQUENCE</scope>
</reference>
<protein>
    <submittedName>
        <fullName evidence="2">HTH domain DNA-binding protein</fullName>
    </submittedName>
</protein>
<dbReference type="Pfam" id="PF01381">
    <property type="entry name" value="HTH_3"/>
    <property type="match status" value="1"/>
</dbReference>
<accession>A0A9E7MNZ4</accession>
<dbReference type="PROSITE" id="PS50943">
    <property type="entry name" value="HTH_CROC1"/>
    <property type="match status" value="1"/>
</dbReference>
<dbReference type="EMBL" id="ON529852">
    <property type="protein sequence ID" value="USN14191.1"/>
    <property type="molecule type" value="Genomic_DNA"/>
</dbReference>
<dbReference type="CDD" id="cd00093">
    <property type="entry name" value="HTH_XRE"/>
    <property type="match status" value="1"/>
</dbReference>
<dbReference type="SUPFAM" id="SSF47413">
    <property type="entry name" value="lambda repressor-like DNA-binding domains"/>
    <property type="match status" value="1"/>
</dbReference>